<dbReference type="SUPFAM" id="SSF103473">
    <property type="entry name" value="MFS general substrate transporter"/>
    <property type="match status" value="1"/>
</dbReference>
<evidence type="ECO:0000256" key="4">
    <source>
        <dbReference type="ARBA" id="ARBA00022475"/>
    </source>
</evidence>
<dbReference type="GO" id="GO:0022857">
    <property type="term" value="F:transmembrane transporter activity"/>
    <property type="evidence" value="ECO:0007669"/>
    <property type="project" value="InterPro"/>
</dbReference>
<dbReference type="Gene3D" id="1.20.1250.20">
    <property type="entry name" value="MFS general substrate transporter like domains"/>
    <property type="match status" value="1"/>
</dbReference>
<name>A0A7T4T574_9MICC</name>
<dbReference type="GO" id="GO:0005886">
    <property type="term" value="C:plasma membrane"/>
    <property type="evidence" value="ECO:0007669"/>
    <property type="project" value="UniProtKB-SubCell"/>
</dbReference>
<evidence type="ECO:0000256" key="1">
    <source>
        <dbReference type="ARBA" id="ARBA00004651"/>
    </source>
</evidence>
<feature type="transmembrane region" description="Helical" evidence="9">
    <location>
        <begin position="66"/>
        <end position="85"/>
    </location>
</feature>
<dbReference type="PANTHER" id="PTHR42718">
    <property type="entry name" value="MAJOR FACILITATOR SUPERFAMILY MULTIDRUG TRANSPORTER MFSC"/>
    <property type="match status" value="1"/>
</dbReference>
<dbReference type="InterPro" id="IPR036259">
    <property type="entry name" value="MFS_trans_sf"/>
</dbReference>
<organism evidence="11 12">
    <name type="scientific">Rothia kristinae</name>
    <dbReference type="NCBI Taxonomy" id="37923"/>
    <lineage>
        <taxon>Bacteria</taxon>
        <taxon>Bacillati</taxon>
        <taxon>Actinomycetota</taxon>
        <taxon>Actinomycetes</taxon>
        <taxon>Micrococcales</taxon>
        <taxon>Micrococcaceae</taxon>
        <taxon>Rothia</taxon>
    </lineage>
</organism>
<protein>
    <submittedName>
        <fullName evidence="11">DHA2 family efflux MFS transporter permease subunit</fullName>
    </submittedName>
</protein>
<reference evidence="11 12" key="1">
    <citation type="submission" date="2020-12" db="EMBL/GenBank/DDBJ databases">
        <title>FDA dAtabase for Regulatory Grade micrObial Sequences (FDA-ARGOS): Supporting development and validation of Infectious Disease Dx tests.</title>
        <authorList>
            <person name="Sproer C."/>
            <person name="Gronow S."/>
            <person name="Severitt S."/>
            <person name="Schroder I."/>
            <person name="Tallon L."/>
            <person name="Sadzewicz L."/>
            <person name="Zhao X."/>
            <person name="Boylan J."/>
            <person name="Ott S."/>
            <person name="Bowen H."/>
            <person name="Vavikolanu K."/>
            <person name="Mehta A."/>
            <person name="Aluvathingal J."/>
            <person name="Nadendla S."/>
            <person name="Lowell S."/>
            <person name="Myers T."/>
            <person name="Yan Y."/>
            <person name="Sichtig H."/>
        </authorList>
    </citation>
    <scope>NUCLEOTIDE SEQUENCE [LARGE SCALE GENOMIC DNA]</scope>
    <source>
        <strain evidence="11 12">FDAARGOS_1001</strain>
    </source>
</reference>
<keyword evidence="4" id="KW-1003">Cell membrane</keyword>
<feature type="transmembrane region" description="Helical" evidence="9">
    <location>
        <begin position="31"/>
        <end position="54"/>
    </location>
</feature>
<feature type="transmembrane region" description="Helical" evidence="9">
    <location>
        <begin position="288"/>
        <end position="313"/>
    </location>
</feature>
<feature type="transmembrane region" description="Helical" evidence="9">
    <location>
        <begin position="489"/>
        <end position="514"/>
    </location>
</feature>
<evidence type="ECO:0000256" key="7">
    <source>
        <dbReference type="ARBA" id="ARBA00023136"/>
    </source>
</evidence>
<evidence type="ECO:0000256" key="3">
    <source>
        <dbReference type="ARBA" id="ARBA00022448"/>
    </source>
</evidence>
<dbReference type="Proteomes" id="UP000595221">
    <property type="component" value="Chromosome"/>
</dbReference>
<sequence length="525" mass="54364">MSPTSTPPRHRRTRREAAPGRDPETAQAWRALWAIVIGFFMILVDATIVSTAMPAIMSHLDADINAVVWVTSAYLLAYAVPLLITGRLGDRFGPKRLYLTGLTVFTLASLWCGFSGSIASLILARVFQGLGAAIMTPQTMAIITRLFPPERRGPAMGIWGATAGVANLAGPIAGGLLVDSLGWQWIFFVNIPVGIFAFWRAARAVPSLPVHAHSMDWLGVLLSAVGMFLLVFGIQEGHGYDWGPIWGPVTVPELIIGGVVILAVFVLWQRVTPAEPLVPLGLFRDRNFSVGNAVITLVGLMISSFALPLMLFLQLVRQMSPTQAALMLAPMAVVSGVLAPLVGRIITGRNAPLMAVGGLLLNGVGLVLYWLLMAPDTSVALLLVPSFVMGVGGAFMWSPVSITATRDLAPARAGAGSGVFNTTRQVGSVLGSALIAMMMQNRLAAHLPGAAAGVGGSGGAGAGAGGAGAGGAGEAAAGSGLPEFLHAGYAAAMGQAMLLPAAAVLAGAVLALLFRRVAPRPAPEG</sequence>
<dbReference type="RefSeq" id="WP_198490910.1">
    <property type="nucleotide sequence ID" value="NZ_CP066078.1"/>
</dbReference>
<comment type="subcellular location">
    <subcellularLocation>
        <location evidence="1">Cell membrane</location>
        <topology evidence="1">Multi-pass membrane protein</topology>
    </subcellularLocation>
</comment>
<dbReference type="PROSITE" id="PS50850">
    <property type="entry name" value="MFS"/>
    <property type="match status" value="1"/>
</dbReference>
<dbReference type="Gene3D" id="1.20.1720.10">
    <property type="entry name" value="Multidrug resistance protein D"/>
    <property type="match status" value="1"/>
</dbReference>
<comment type="similarity">
    <text evidence="2">Belongs to the major facilitator superfamily. EmrB family.</text>
</comment>
<dbReference type="InterPro" id="IPR011701">
    <property type="entry name" value="MFS"/>
</dbReference>
<gene>
    <name evidence="11" type="ORF">I6H58_04060</name>
</gene>
<evidence type="ECO:0000256" key="5">
    <source>
        <dbReference type="ARBA" id="ARBA00022692"/>
    </source>
</evidence>
<dbReference type="EMBL" id="CP066078">
    <property type="protein sequence ID" value="QQC60123.1"/>
    <property type="molecule type" value="Genomic_DNA"/>
</dbReference>
<keyword evidence="3" id="KW-0813">Transport</keyword>
<evidence type="ECO:0000256" key="8">
    <source>
        <dbReference type="SAM" id="MobiDB-lite"/>
    </source>
</evidence>
<evidence type="ECO:0000313" key="11">
    <source>
        <dbReference type="EMBL" id="QQC60123.1"/>
    </source>
</evidence>
<dbReference type="NCBIfam" id="TIGR00711">
    <property type="entry name" value="efflux_EmrB"/>
    <property type="match status" value="1"/>
</dbReference>
<evidence type="ECO:0000259" key="10">
    <source>
        <dbReference type="PROSITE" id="PS50850"/>
    </source>
</evidence>
<feature type="transmembrane region" description="Helical" evidence="9">
    <location>
        <begin position="325"/>
        <end position="346"/>
    </location>
</feature>
<evidence type="ECO:0000256" key="2">
    <source>
        <dbReference type="ARBA" id="ARBA00008537"/>
    </source>
</evidence>
<dbReference type="AlphaFoldDB" id="A0A7T4T574"/>
<feature type="transmembrane region" description="Helical" evidence="9">
    <location>
        <begin position="97"/>
        <end position="123"/>
    </location>
</feature>
<dbReference type="Pfam" id="PF07690">
    <property type="entry name" value="MFS_1"/>
    <property type="match status" value="1"/>
</dbReference>
<feature type="transmembrane region" description="Helical" evidence="9">
    <location>
        <begin position="214"/>
        <end position="233"/>
    </location>
</feature>
<proteinExistence type="inferred from homology"/>
<feature type="transmembrane region" description="Helical" evidence="9">
    <location>
        <begin position="379"/>
        <end position="398"/>
    </location>
</feature>
<feature type="domain" description="Major facilitator superfamily (MFS) profile" evidence="10">
    <location>
        <begin position="31"/>
        <end position="519"/>
    </location>
</feature>
<keyword evidence="7 9" id="KW-0472">Membrane</keyword>
<dbReference type="FunFam" id="1.20.1720.10:FF:000021">
    <property type="entry name" value="Drug resistance transporter, EmrB/QacA subfamily"/>
    <property type="match status" value="1"/>
</dbReference>
<feature type="transmembrane region" description="Helical" evidence="9">
    <location>
        <begin position="156"/>
        <end position="178"/>
    </location>
</feature>
<dbReference type="InterPro" id="IPR020846">
    <property type="entry name" value="MFS_dom"/>
</dbReference>
<feature type="region of interest" description="Disordered" evidence="8">
    <location>
        <begin position="1"/>
        <end position="23"/>
    </location>
</feature>
<feature type="transmembrane region" description="Helical" evidence="9">
    <location>
        <begin position="352"/>
        <end position="372"/>
    </location>
</feature>
<accession>A0A7T4T574</accession>
<evidence type="ECO:0000313" key="12">
    <source>
        <dbReference type="Proteomes" id="UP000595221"/>
    </source>
</evidence>
<evidence type="ECO:0000256" key="9">
    <source>
        <dbReference type="SAM" id="Phobius"/>
    </source>
</evidence>
<feature type="transmembrane region" description="Helical" evidence="9">
    <location>
        <begin position="245"/>
        <end position="268"/>
    </location>
</feature>
<dbReference type="InterPro" id="IPR004638">
    <property type="entry name" value="EmrB-like"/>
</dbReference>
<keyword evidence="6 9" id="KW-1133">Transmembrane helix</keyword>
<dbReference type="PRINTS" id="PR01036">
    <property type="entry name" value="TCRTETB"/>
</dbReference>
<keyword evidence="5 9" id="KW-0812">Transmembrane</keyword>
<feature type="transmembrane region" description="Helical" evidence="9">
    <location>
        <begin position="185"/>
        <end position="202"/>
    </location>
</feature>
<dbReference type="PANTHER" id="PTHR42718:SF42">
    <property type="entry name" value="EXPORT PROTEIN"/>
    <property type="match status" value="1"/>
</dbReference>
<evidence type="ECO:0000256" key="6">
    <source>
        <dbReference type="ARBA" id="ARBA00022989"/>
    </source>
</evidence>